<reference evidence="4" key="1">
    <citation type="submission" date="2020-10" db="EMBL/GenBank/DDBJ databases">
        <authorList>
            <person name="Gilroy R."/>
        </authorList>
    </citation>
    <scope>NUCLEOTIDE SEQUENCE</scope>
    <source>
        <strain evidence="4">ChiBcec2-4451</strain>
    </source>
</reference>
<sequence length="251" mass="29127">MQATIQMIEDFSLNAWPSHQIQFYDGWLLRFSYFYTHRTNSVEQIGPSSIPLEEKIDFCEDAYRRWGTPAIFKITPLLPEDFEQRLIRRNYQVQHITQVMLLDYAGWFTQKPEVPVLLERTINDRWINGLFSLKGTTNAIHRQIVPSMYRAIPKETISASVSNTKGQIIAIGLGILDRDYIGIYAIHVHPRYRGMGLARSICRALLDAGNQRGLSGAYLQVVEGNFPAKTLYSSLGFQDFYKYWFRTKELF</sequence>
<dbReference type="Pfam" id="PF24553">
    <property type="entry name" value="Rv0428c_C"/>
    <property type="match status" value="1"/>
</dbReference>
<dbReference type="CDD" id="cd04301">
    <property type="entry name" value="NAT_SF"/>
    <property type="match status" value="1"/>
</dbReference>
<keyword evidence="2" id="KW-0012">Acyltransferase</keyword>
<feature type="domain" description="N-acetyltransferase" evidence="3">
    <location>
        <begin position="117"/>
        <end position="251"/>
    </location>
</feature>
<evidence type="ECO:0000256" key="2">
    <source>
        <dbReference type="ARBA" id="ARBA00023315"/>
    </source>
</evidence>
<dbReference type="GO" id="GO:0016747">
    <property type="term" value="F:acyltransferase activity, transferring groups other than amino-acyl groups"/>
    <property type="evidence" value="ECO:0007669"/>
    <property type="project" value="InterPro"/>
</dbReference>
<keyword evidence="1" id="KW-0808">Transferase</keyword>
<accession>A0A9D1NV73</accession>
<protein>
    <submittedName>
        <fullName evidence="4">GNAT family N-acetyltransferase</fullName>
    </submittedName>
</protein>
<dbReference type="EMBL" id="DVON01000179">
    <property type="protein sequence ID" value="HIV13132.1"/>
    <property type="molecule type" value="Genomic_DNA"/>
</dbReference>
<dbReference type="Gene3D" id="3.40.630.30">
    <property type="match status" value="1"/>
</dbReference>
<evidence type="ECO:0000256" key="1">
    <source>
        <dbReference type="ARBA" id="ARBA00022679"/>
    </source>
</evidence>
<dbReference type="InterPro" id="IPR000182">
    <property type="entry name" value="GNAT_dom"/>
</dbReference>
<comment type="caution">
    <text evidence="4">The sequence shown here is derived from an EMBL/GenBank/DDBJ whole genome shotgun (WGS) entry which is preliminary data.</text>
</comment>
<gene>
    <name evidence="4" type="ORF">IAA63_08365</name>
</gene>
<dbReference type="PANTHER" id="PTHR43420:SF12">
    <property type="entry name" value="N-ACETYLTRANSFERASE DOMAIN-CONTAINING PROTEIN"/>
    <property type="match status" value="1"/>
</dbReference>
<dbReference type="PANTHER" id="PTHR43420">
    <property type="entry name" value="ACETYLTRANSFERASE"/>
    <property type="match status" value="1"/>
</dbReference>
<organism evidence="4 5">
    <name type="scientific">Candidatus Pullilachnospira stercoravium</name>
    <dbReference type="NCBI Taxonomy" id="2840913"/>
    <lineage>
        <taxon>Bacteria</taxon>
        <taxon>Bacillati</taxon>
        <taxon>Bacillota</taxon>
        <taxon>Clostridia</taxon>
        <taxon>Lachnospirales</taxon>
        <taxon>Lachnospiraceae</taxon>
        <taxon>Lachnospiraceae incertae sedis</taxon>
        <taxon>Candidatus Pullilachnospira</taxon>
    </lineage>
</organism>
<evidence type="ECO:0000313" key="5">
    <source>
        <dbReference type="Proteomes" id="UP000886723"/>
    </source>
</evidence>
<evidence type="ECO:0000259" key="3">
    <source>
        <dbReference type="PROSITE" id="PS51186"/>
    </source>
</evidence>
<reference evidence="4" key="2">
    <citation type="journal article" date="2021" name="PeerJ">
        <title>Extensive microbial diversity within the chicken gut microbiome revealed by metagenomics and culture.</title>
        <authorList>
            <person name="Gilroy R."/>
            <person name="Ravi A."/>
            <person name="Getino M."/>
            <person name="Pursley I."/>
            <person name="Horton D.L."/>
            <person name="Alikhan N.F."/>
            <person name="Baker D."/>
            <person name="Gharbi K."/>
            <person name="Hall N."/>
            <person name="Watson M."/>
            <person name="Adriaenssens E.M."/>
            <person name="Foster-Nyarko E."/>
            <person name="Jarju S."/>
            <person name="Secka A."/>
            <person name="Antonio M."/>
            <person name="Oren A."/>
            <person name="Chaudhuri R.R."/>
            <person name="La Ragione R."/>
            <person name="Hildebrand F."/>
            <person name="Pallen M.J."/>
        </authorList>
    </citation>
    <scope>NUCLEOTIDE SEQUENCE</scope>
    <source>
        <strain evidence="4">ChiBcec2-4451</strain>
    </source>
</reference>
<dbReference type="SUPFAM" id="SSF55729">
    <property type="entry name" value="Acyl-CoA N-acyltransferases (Nat)"/>
    <property type="match status" value="1"/>
</dbReference>
<dbReference type="Proteomes" id="UP000886723">
    <property type="component" value="Unassembled WGS sequence"/>
</dbReference>
<evidence type="ECO:0000313" key="4">
    <source>
        <dbReference type="EMBL" id="HIV13132.1"/>
    </source>
</evidence>
<dbReference type="AlphaFoldDB" id="A0A9D1NV73"/>
<dbReference type="PROSITE" id="PS51186">
    <property type="entry name" value="GNAT"/>
    <property type="match status" value="1"/>
</dbReference>
<dbReference type="InterPro" id="IPR050680">
    <property type="entry name" value="YpeA/RimI_acetyltransf"/>
</dbReference>
<proteinExistence type="predicted"/>
<name>A0A9D1NV73_9FIRM</name>
<dbReference type="InterPro" id="IPR056935">
    <property type="entry name" value="Rv0428c-like_C"/>
</dbReference>
<dbReference type="InterPro" id="IPR016181">
    <property type="entry name" value="Acyl_CoA_acyltransferase"/>
</dbReference>